<keyword evidence="2 5" id="KW-1005">Bacterial flagellum biogenesis</keyword>
<keyword evidence="4 5" id="KW-0143">Chaperone</keyword>
<dbReference type="EMBL" id="FNUK01000020">
    <property type="protein sequence ID" value="SEF99813.1"/>
    <property type="molecule type" value="Genomic_DNA"/>
</dbReference>
<keyword evidence="6" id="KW-0966">Cell projection</keyword>
<evidence type="ECO:0000256" key="4">
    <source>
        <dbReference type="ARBA" id="ARBA00023186"/>
    </source>
</evidence>
<dbReference type="SUPFAM" id="SSF141457">
    <property type="entry name" value="BH3618-like"/>
    <property type="match status" value="1"/>
</dbReference>
<dbReference type="PANTHER" id="PTHR39190">
    <property type="entry name" value="FLAGELLAR ASSEMBLY FACTOR FLIW"/>
    <property type="match status" value="1"/>
</dbReference>
<proteinExistence type="inferred from homology"/>
<protein>
    <recommendedName>
        <fullName evidence="5">Flagellar assembly factor FliW</fullName>
    </recommendedName>
</protein>
<dbReference type="OrthoDB" id="9801235at2"/>
<accession>A0A1H5WKC7</accession>
<organism evidence="6 7">
    <name type="scientific">Caloramator fervidus</name>
    <dbReference type="NCBI Taxonomy" id="29344"/>
    <lineage>
        <taxon>Bacteria</taxon>
        <taxon>Bacillati</taxon>
        <taxon>Bacillota</taxon>
        <taxon>Clostridia</taxon>
        <taxon>Eubacteriales</taxon>
        <taxon>Clostridiaceae</taxon>
        <taxon>Caloramator</taxon>
    </lineage>
</organism>
<name>A0A1H5WKC7_9CLOT</name>
<evidence type="ECO:0000256" key="5">
    <source>
        <dbReference type="HAMAP-Rule" id="MF_01185"/>
    </source>
</evidence>
<keyword evidence="6" id="KW-0969">Cilium</keyword>
<dbReference type="HAMAP" id="MF_01185">
    <property type="entry name" value="FliW"/>
    <property type="match status" value="1"/>
</dbReference>
<evidence type="ECO:0000256" key="3">
    <source>
        <dbReference type="ARBA" id="ARBA00022845"/>
    </source>
</evidence>
<dbReference type="GO" id="GO:0006417">
    <property type="term" value="P:regulation of translation"/>
    <property type="evidence" value="ECO:0007669"/>
    <property type="project" value="UniProtKB-KW"/>
</dbReference>
<comment type="function">
    <text evidence="5">Acts as an anti-CsrA protein, binds CsrA and prevents it from repressing translation of its target genes, one of which is flagellin. Binds to flagellin and participates in the assembly of the flagellum.</text>
</comment>
<evidence type="ECO:0000313" key="6">
    <source>
        <dbReference type="EMBL" id="SEF99813.1"/>
    </source>
</evidence>
<comment type="subunit">
    <text evidence="5">Interacts with translational regulator CsrA and flagellin(s).</text>
</comment>
<sequence length="139" mass="16358">MMVDTKFFGQVEINEDEILYFEKGIPGLEEYKRYVIIKVEDSNLYCLQSIDEKNIALLTIIPWDYFKDYEIELSCEEMKELGINSYEDVMVYNIVTVREDKITANLLAPIVLNIKNNKAKQIILNDKKYSLRQEIKCLS</sequence>
<dbReference type="InterPro" id="IPR003775">
    <property type="entry name" value="Flagellar_assembly_factor_FliW"/>
</dbReference>
<dbReference type="GO" id="GO:0005737">
    <property type="term" value="C:cytoplasm"/>
    <property type="evidence" value="ECO:0007669"/>
    <property type="project" value="UniProtKB-SubCell"/>
</dbReference>
<dbReference type="Proteomes" id="UP000242850">
    <property type="component" value="Unassembled WGS sequence"/>
</dbReference>
<dbReference type="NCBIfam" id="NF009793">
    <property type="entry name" value="PRK13285.1-1"/>
    <property type="match status" value="1"/>
</dbReference>
<dbReference type="GO" id="GO:0044780">
    <property type="term" value="P:bacterial-type flagellum assembly"/>
    <property type="evidence" value="ECO:0007669"/>
    <property type="project" value="UniProtKB-UniRule"/>
</dbReference>
<evidence type="ECO:0000256" key="1">
    <source>
        <dbReference type="ARBA" id="ARBA00022490"/>
    </source>
</evidence>
<dbReference type="AlphaFoldDB" id="A0A1H5WKC7"/>
<reference evidence="7" key="1">
    <citation type="submission" date="2016-10" db="EMBL/GenBank/DDBJ databases">
        <authorList>
            <person name="Varghese N."/>
            <person name="Submissions S."/>
        </authorList>
    </citation>
    <scope>NUCLEOTIDE SEQUENCE [LARGE SCALE GENOMIC DNA]</scope>
    <source>
        <strain evidence="7">DSM 5463</strain>
    </source>
</reference>
<dbReference type="InterPro" id="IPR024046">
    <property type="entry name" value="Flagellar_assmbl_FliW_dom_sf"/>
</dbReference>
<dbReference type="PANTHER" id="PTHR39190:SF1">
    <property type="entry name" value="FLAGELLAR ASSEMBLY FACTOR FLIW"/>
    <property type="match status" value="1"/>
</dbReference>
<dbReference type="RefSeq" id="WP_103896437.1">
    <property type="nucleotide sequence ID" value="NZ_FNUK01000020.1"/>
</dbReference>
<keyword evidence="3 5" id="KW-0810">Translation regulation</keyword>
<keyword evidence="7" id="KW-1185">Reference proteome</keyword>
<evidence type="ECO:0000256" key="2">
    <source>
        <dbReference type="ARBA" id="ARBA00022795"/>
    </source>
</evidence>
<dbReference type="Gene3D" id="2.30.290.10">
    <property type="entry name" value="BH3618-like"/>
    <property type="match status" value="1"/>
</dbReference>
<comment type="subcellular location">
    <subcellularLocation>
        <location evidence="5">Cytoplasm</location>
    </subcellularLocation>
</comment>
<evidence type="ECO:0000313" key="7">
    <source>
        <dbReference type="Proteomes" id="UP000242850"/>
    </source>
</evidence>
<keyword evidence="6" id="KW-0282">Flagellum</keyword>
<keyword evidence="1 5" id="KW-0963">Cytoplasm</keyword>
<gene>
    <name evidence="5" type="primary">fliW</name>
    <name evidence="6" type="ORF">SAMN05660865_01499</name>
</gene>
<dbReference type="Pfam" id="PF02623">
    <property type="entry name" value="FliW"/>
    <property type="match status" value="1"/>
</dbReference>
<comment type="similarity">
    <text evidence="5">Belongs to the FliW family.</text>
</comment>